<gene>
    <name evidence="5" type="ORF">FHR83_009329</name>
</gene>
<dbReference type="EMBL" id="JACHXF010000042">
    <property type="protein sequence ID" value="MBB3101600.1"/>
    <property type="molecule type" value="Genomic_DNA"/>
</dbReference>
<dbReference type="PANTHER" id="PTHR44942:SF4">
    <property type="entry name" value="METHYLTRANSFERASE TYPE 11 DOMAIN-CONTAINING PROTEIN"/>
    <property type="match status" value="1"/>
</dbReference>
<dbReference type="RefSeq" id="WP_183228002.1">
    <property type="nucleotide sequence ID" value="NZ_BMPW01000035.1"/>
</dbReference>
<comment type="caution">
    <text evidence="5">The sequence shown here is derived from an EMBL/GenBank/DDBJ whole genome shotgun (WGS) entry which is preliminary data.</text>
</comment>
<organism evidence="5 6">
    <name type="scientific">Actinoplanes campanulatus</name>
    <dbReference type="NCBI Taxonomy" id="113559"/>
    <lineage>
        <taxon>Bacteria</taxon>
        <taxon>Bacillati</taxon>
        <taxon>Actinomycetota</taxon>
        <taxon>Actinomycetes</taxon>
        <taxon>Micromonosporales</taxon>
        <taxon>Micromonosporaceae</taxon>
        <taxon>Actinoplanes</taxon>
    </lineage>
</organism>
<keyword evidence="2 5" id="KW-0489">Methyltransferase</keyword>
<dbReference type="Pfam" id="PF08241">
    <property type="entry name" value="Methyltransf_11"/>
    <property type="match status" value="1"/>
</dbReference>
<protein>
    <submittedName>
        <fullName evidence="5">SAM-dependent methyltransferase</fullName>
    </submittedName>
</protein>
<dbReference type="PANTHER" id="PTHR44942">
    <property type="entry name" value="METHYLTRANSF_11 DOMAIN-CONTAINING PROTEIN"/>
    <property type="match status" value="1"/>
</dbReference>
<evidence type="ECO:0000256" key="3">
    <source>
        <dbReference type="ARBA" id="ARBA00022679"/>
    </source>
</evidence>
<feature type="domain" description="Methyltransferase type 11" evidence="4">
    <location>
        <begin position="35"/>
        <end position="119"/>
    </location>
</feature>
<dbReference type="InterPro" id="IPR029063">
    <property type="entry name" value="SAM-dependent_MTases_sf"/>
</dbReference>
<dbReference type="Gene3D" id="3.40.50.150">
    <property type="entry name" value="Vaccinia Virus protein VP39"/>
    <property type="match status" value="1"/>
</dbReference>
<dbReference type="InterPro" id="IPR013216">
    <property type="entry name" value="Methyltransf_11"/>
</dbReference>
<dbReference type="GO" id="GO:0008757">
    <property type="term" value="F:S-adenosylmethionine-dependent methyltransferase activity"/>
    <property type="evidence" value="ECO:0007669"/>
    <property type="project" value="InterPro"/>
</dbReference>
<evidence type="ECO:0000259" key="4">
    <source>
        <dbReference type="Pfam" id="PF08241"/>
    </source>
</evidence>
<dbReference type="GO" id="GO:0032259">
    <property type="term" value="P:methylation"/>
    <property type="evidence" value="ECO:0007669"/>
    <property type="project" value="UniProtKB-KW"/>
</dbReference>
<name>A0A7W5ASP8_9ACTN</name>
<keyword evidence="6" id="KW-1185">Reference proteome</keyword>
<comment type="similarity">
    <text evidence="1">Belongs to the methyltransferase superfamily.</text>
</comment>
<dbReference type="InterPro" id="IPR051052">
    <property type="entry name" value="Diverse_substrate_MTase"/>
</dbReference>
<dbReference type="CDD" id="cd02440">
    <property type="entry name" value="AdoMet_MTases"/>
    <property type="match status" value="1"/>
</dbReference>
<evidence type="ECO:0000313" key="6">
    <source>
        <dbReference type="Proteomes" id="UP000590749"/>
    </source>
</evidence>
<dbReference type="SUPFAM" id="SSF53335">
    <property type="entry name" value="S-adenosyl-L-methionine-dependent methyltransferases"/>
    <property type="match status" value="1"/>
</dbReference>
<evidence type="ECO:0000256" key="1">
    <source>
        <dbReference type="ARBA" id="ARBA00008361"/>
    </source>
</evidence>
<proteinExistence type="inferred from homology"/>
<dbReference type="Proteomes" id="UP000590749">
    <property type="component" value="Unassembled WGS sequence"/>
</dbReference>
<evidence type="ECO:0000256" key="2">
    <source>
        <dbReference type="ARBA" id="ARBA00022603"/>
    </source>
</evidence>
<dbReference type="AlphaFoldDB" id="A0A7W5ASP8"/>
<reference evidence="5 6" key="1">
    <citation type="submission" date="2020-08" db="EMBL/GenBank/DDBJ databases">
        <title>Genomic Encyclopedia of Type Strains, Phase III (KMG-III): the genomes of soil and plant-associated and newly described type strains.</title>
        <authorList>
            <person name="Whitman W."/>
        </authorList>
    </citation>
    <scope>NUCLEOTIDE SEQUENCE [LARGE SCALE GENOMIC DNA]</scope>
    <source>
        <strain evidence="5 6">CECT 3287</strain>
    </source>
</reference>
<evidence type="ECO:0000313" key="5">
    <source>
        <dbReference type="EMBL" id="MBB3101600.1"/>
    </source>
</evidence>
<keyword evidence="3 5" id="KW-0808">Transferase</keyword>
<sequence>MLASFDYDQARPAYSPLLADWVLHQHGGELAGRALDVGCGTGRSTRWARAFANQIVGIDRSPEMLAVARQVNDDPAVSFAAGSAEDFGEVQGPVDLVVSASAFEWFDKPRFAREVIRVADAPCRIVIAWSWLEPKDDVTHRWFWLLRSLVGAQVGPDVNDAQTMAWTFFPERPRVKTIRTLHRYDESSLAAFVRSSSYWADNRPQKDAAMRARIEKFVDQNGDADGRVDLFFREVAFLGGLS</sequence>
<accession>A0A7W5ASP8</accession>